<sequence length="158" mass="17899">MRGDTQATHLERMMCTHPLFQSYELTLYPVAVKRSSLKKIAEGDILLLGLESMEFLVWQESSIVATGRLLHCERSIDIDSSALPVNMTELHEDKKYEIVKCSFGQIYSKKLIKHRKLDASPLDLTKVTLKSGSKNIARGRLVNVNGRISVEIIKVEKK</sequence>
<evidence type="ECO:0008006" key="3">
    <source>
        <dbReference type="Google" id="ProtNLM"/>
    </source>
</evidence>
<keyword evidence="2" id="KW-1185">Reference proteome</keyword>
<organism evidence="1 2">
    <name type="scientific">Sulfurovum indicum</name>
    <dbReference type="NCBI Taxonomy" id="2779528"/>
    <lineage>
        <taxon>Bacteria</taxon>
        <taxon>Pseudomonadati</taxon>
        <taxon>Campylobacterota</taxon>
        <taxon>Epsilonproteobacteria</taxon>
        <taxon>Campylobacterales</taxon>
        <taxon>Sulfurovaceae</taxon>
        <taxon>Sulfurovum</taxon>
    </lineage>
</organism>
<dbReference type="EMBL" id="CP063164">
    <property type="protein sequence ID" value="QOR62777.1"/>
    <property type="molecule type" value="Genomic_DNA"/>
</dbReference>
<gene>
    <name evidence="1" type="ORF">IMZ28_04710</name>
</gene>
<reference evidence="1 2" key="1">
    <citation type="submission" date="2020-10" db="EMBL/GenBank/DDBJ databases">
        <title>The genome of sulfurovum sp.</title>
        <authorList>
            <person name="Xie S."/>
            <person name="Shao Z."/>
            <person name="Jiang L."/>
        </authorList>
    </citation>
    <scope>NUCLEOTIDE SEQUENCE [LARGE SCALE GENOMIC DNA]</scope>
    <source>
        <strain evidence="1 2">ST-419</strain>
    </source>
</reference>
<dbReference type="KEGG" id="sinu:IMZ28_04710"/>
<accession>A0A7M1S5T1</accession>
<evidence type="ECO:0000313" key="2">
    <source>
        <dbReference type="Proteomes" id="UP000595074"/>
    </source>
</evidence>
<dbReference type="Proteomes" id="UP000595074">
    <property type="component" value="Chromosome"/>
</dbReference>
<name>A0A7M1S5T1_9BACT</name>
<evidence type="ECO:0000313" key="1">
    <source>
        <dbReference type="EMBL" id="QOR62777.1"/>
    </source>
</evidence>
<dbReference type="AlphaFoldDB" id="A0A7M1S5T1"/>
<dbReference type="RefSeq" id="WP_197549596.1">
    <property type="nucleotide sequence ID" value="NZ_CP063164.1"/>
</dbReference>
<protein>
    <recommendedName>
        <fullName evidence="3">Flagellar motor switch protein FliN-like C-terminal domain-containing protein</fullName>
    </recommendedName>
</protein>
<proteinExistence type="predicted"/>